<dbReference type="Proteomes" id="UP000230033">
    <property type="component" value="Unassembled WGS sequence"/>
</dbReference>
<proteinExistence type="predicted"/>
<evidence type="ECO:0000313" key="1">
    <source>
        <dbReference type="EMBL" id="PIS14090.1"/>
    </source>
</evidence>
<dbReference type="AlphaFoldDB" id="A0A2H0WN67"/>
<comment type="caution">
    <text evidence="1">The sequence shown here is derived from an EMBL/GenBank/DDBJ whole genome shotgun (WGS) entry which is preliminary data.</text>
</comment>
<sequence>MKPKIIIFVLLAISVPLVWPSSVWAAKARTARGASMTVSSGTTTAGRVASSVKFKANRLGIIVSFSGLNNATSVTYELTYTAAGIPQGARGTVSGTASNTASRELLFGTCSKNVCRWHTNITAARLVVTSRLNSGLTTRKSFRLKV</sequence>
<name>A0A2H0WN67_9BACT</name>
<protein>
    <submittedName>
        <fullName evidence="1">Uncharacterized protein</fullName>
    </submittedName>
</protein>
<accession>A0A2H0WN67</accession>
<organism evidence="1 2">
    <name type="scientific">Candidatus Shapirobacteria bacterium CG09_land_8_20_14_0_10_47_13</name>
    <dbReference type="NCBI Taxonomy" id="1974481"/>
    <lineage>
        <taxon>Bacteria</taxon>
        <taxon>Candidatus Shapironibacteriota</taxon>
    </lineage>
</organism>
<gene>
    <name evidence="1" type="ORF">COT65_00760</name>
</gene>
<dbReference type="EMBL" id="PEZJ01000009">
    <property type="protein sequence ID" value="PIS14090.1"/>
    <property type="molecule type" value="Genomic_DNA"/>
</dbReference>
<reference evidence="2" key="1">
    <citation type="submission" date="2017-09" db="EMBL/GenBank/DDBJ databases">
        <title>Depth-based differentiation of microbial function through sediment-hosted aquifers and enrichment of novel symbionts in the deep terrestrial subsurface.</title>
        <authorList>
            <person name="Probst A.J."/>
            <person name="Ladd B."/>
            <person name="Jarett J.K."/>
            <person name="Geller-Mcgrath D.E."/>
            <person name="Sieber C.M.K."/>
            <person name="Emerson J.B."/>
            <person name="Anantharaman K."/>
            <person name="Thomas B.C."/>
            <person name="Malmstrom R."/>
            <person name="Stieglmeier M."/>
            <person name="Klingl A."/>
            <person name="Woyke T."/>
            <person name="Ryan C.M."/>
            <person name="Banfield J.F."/>
        </authorList>
    </citation>
    <scope>NUCLEOTIDE SEQUENCE [LARGE SCALE GENOMIC DNA]</scope>
</reference>
<evidence type="ECO:0000313" key="2">
    <source>
        <dbReference type="Proteomes" id="UP000230033"/>
    </source>
</evidence>